<organism evidence="2 3">
    <name type="scientific">Monilinia fructigena</name>
    <dbReference type="NCBI Taxonomy" id="38457"/>
    <lineage>
        <taxon>Eukaryota</taxon>
        <taxon>Fungi</taxon>
        <taxon>Dikarya</taxon>
        <taxon>Ascomycota</taxon>
        <taxon>Pezizomycotina</taxon>
        <taxon>Leotiomycetes</taxon>
        <taxon>Helotiales</taxon>
        <taxon>Sclerotiniaceae</taxon>
        <taxon>Monilinia</taxon>
    </lineage>
</organism>
<accession>A0A395IHJ6</accession>
<comment type="caution">
    <text evidence="2">The sequence shown here is derived from an EMBL/GenBank/DDBJ whole genome shotgun (WGS) entry which is preliminary data.</text>
</comment>
<evidence type="ECO:0000313" key="3">
    <source>
        <dbReference type="Proteomes" id="UP000249056"/>
    </source>
</evidence>
<dbReference type="EMBL" id="QKRW01000050">
    <property type="protein sequence ID" value="RAL59636.1"/>
    <property type="molecule type" value="Genomic_DNA"/>
</dbReference>
<evidence type="ECO:0000313" key="2">
    <source>
        <dbReference type="EMBL" id="RAL59636.1"/>
    </source>
</evidence>
<evidence type="ECO:0000256" key="1">
    <source>
        <dbReference type="SAM" id="MobiDB-lite"/>
    </source>
</evidence>
<feature type="region of interest" description="Disordered" evidence="1">
    <location>
        <begin position="1"/>
        <end position="46"/>
    </location>
</feature>
<name>A0A395IHJ6_9HELO</name>
<reference evidence="2 3" key="1">
    <citation type="submission" date="2018-06" db="EMBL/GenBank/DDBJ databases">
        <title>Genome Sequence of the Brown Rot Fungal Pathogen Monilinia fructigena.</title>
        <authorList>
            <person name="Landi L."/>
            <person name="De Miccolis Angelini R.M."/>
            <person name="Pollastro S."/>
            <person name="Abate D."/>
            <person name="Faretra F."/>
            <person name="Romanazzi G."/>
        </authorList>
    </citation>
    <scope>NUCLEOTIDE SEQUENCE [LARGE SCALE GENOMIC DNA]</scope>
    <source>
        <strain evidence="2 3">Mfrg269</strain>
    </source>
</reference>
<proteinExistence type="predicted"/>
<dbReference type="AlphaFoldDB" id="A0A395IHJ6"/>
<dbReference type="Proteomes" id="UP000249056">
    <property type="component" value="Unassembled WGS sequence"/>
</dbReference>
<feature type="compositionally biased region" description="Polar residues" evidence="1">
    <location>
        <begin position="19"/>
        <end position="31"/>
    </location>
</feature>
<gene>
    <name evidence="2" type="ORF">DID88_006495</name>
</gene>
<dbReference type="OrthoDB" id="3552137at2759"/>
<protein>
    <submittedName>
        <fullName evidence="2">Uncharacterized protein</fullName>
    </submittedName>
</protein>
<keyword evidence="3" id="KW-1185">Reference proteome</keyword>
<sequence>MSDNSPPAKRQLRDRKPNNLVSAHGNSSNSNKRARTSPIKPNSSKAFDTKAKIREEITTATLAQRNAFLVEKQNYFYTITIRK</sequence>